<dbReference type="InterPro" id="IPR031720">
    <property type="entry name" value="DUF4728"/>
</dbReference>
<keyword evidence="1" id="KW-0472">Membrane</keyword>
<name>A0A7R9FT08_9CRUS</name>
<feature type="transmembrane region" description="Helical" evidence="1">
    <location>
        <begin position="43"/>
        <end position="65"/>
    </location>
</feature>
<dbReference type="EMBL" id="CAJPEV010005931">
    <property type="protein sequence ID" value="CAG0903673.1"/>
    <property type="molecule type" value="Genomic_DNA"/>
</dbReference>
<feature type="non-terminal residue" evidence="2">
    <location>
        <position position="1"/>
    </location>
</feature>
<keyword evidence="1" id="KW-0812">Transmembrane</keyword>
<feature type="transmembrane region" description="Helical" evidence="1">
    <location>
        <begin position="77"/>
        <end position="101"/>
    </location>
</feature>
<proteinExistence type="predicted"/>
<dbReference type="Proteomes" id="UP000677054">
    <property type="component" value="Unassembled WGS sequence"/>
</dbReference>
<keyword evidence="1" id="KW-1133">Transmembrane helix</keyword>
<keyword evidence="3" id="KW-1185">Reference proteome</keyword>
<evidence type="ECO:0000313" key="3">
    <source>
        <dbReference type="Proteomes" id="UP000677054"/>
    </source>
</evidence>
<feature type="transmembrane region" description="Helical" evidence="1">
    <location>
        <begin position="107"/>
        <end position="130"/>
    </location>
</feature>
<dbReference type="EMBL" id="LR905448">
    <property type="protein sequence ID" value="CAD7253488.1"/>
    <property type="molecule type" value="Genomic_DNA"/>
</dbReference>
<organism evidence="2">
    <name type="scientific">Darwinula stevensoni</name>
    <dbReference type="NCBI Taxonomy" id="69355"/>
    <lineage>
        <taxon>Eukaryota</taxon>
        <taxon>Metazoa</taxon>
        <taxon>Ecdysozoa</taxon>
        <taxon>Arthropoda</taxon>
        <taxon>Crustacea</taxon>
        <taxon>Oligostraca</taxon>
        <taxon>Ostracoda</taxon>
        <taxon>Podocopa</taxon>
        <taxon>Podocopida</taxon>
        <taxon>Darwinulocopina</taxon>
        <taxon>Darwinuloidea</taxon>
        <taxon>Darwinulidae</taxon>
        <taxon>Darwinula</taxon>
    </lineage>
</organism>
<protein>
    <submittedName>
        <fullName evidence="2">Uncharacterized protein</fullName>
    </submittedName>
</protein>
<dbReference type="Pfam" id="PF15860">
    <property type="entry name" value="DUF4728"/>
    <property type="match status" value="1"/>
</dbReference>
<accession>A0A7R9FT08</accession>
<dbReference type="AlphaFoldDB" id="A0A7R9FT08"/>
<gene>
    <name evidence="2" type="ORF">DSTB1V02_LOCUS13237</name>
</gene>
<sequence length="134" mass="15215">MEVYHSISLITSVAFLADGVEWTSWHGDRHAEYISKETLEKIPIVNTVFTVVWIVVDSLLVHGIVKMKRKLIIPWLWVNTLLLILLTSLAVIVIIIVLVVSPKDFPLLIILVIACAIGFSIQIHFLLVVYSHYK</sequence>
<evidence type="ECO:0000313" key="2">
    <source>
        <dbReference type="EMBL" id="CAD7253488.1"/>
    </source>
</evidence>
<evidence type="ECO:0000256" key="1">
    <source>
        <dbReference type="SAM" id="Phobius"/>
    </source>
</evidence>
<reference evidence="2" key="1">
    <citation type="submission" date="2020-11" db="EMBL/GenBank/DDBJ databases">
        <authorList>
            <person name="Tran Van P."/>
        </authorList>
    </citation>
    <scope>NUCLEOTIDE SEQUENCE</scope>
</reference>